<keyword evidence="3" id="KW-1185">Reference proteome</keyword>
<protein>
    <submittedName>
        <fullName evidence="2">Phosphotransferase enzyme family protein</fullName>
    </submittedName>
</protein>
<proteinExistence type="predicted"/>
<dbReference type="EMBL" id="FNVT01000003">
    <property type="protein sequence ID" value="SEG59556.1"/>
    <property type="molecule type" value="Genomic_DNA"/>
</dbReference>
<dbReference type="Proteomes" id="UP000236732">
    <property type="component" value="Unassembled WGS sequence"/>
</dbReference>
<dbReference type="OrthoDB" id="115252at2"/>
<organism evidence="2 3">
    <name type="scientific">Nonomuraea solani</name>
    <dbReference type="NCBI Taxonomy" id="1144553"/>
    <lineage>
        <taxon>Bacteria</taxon>
        <taxon>Bacillati</taxon>
        <taxon>Actinomycetota</taxon>
        <taxon>Actinomycetes</taxon>
        <taxon>Streptosporangiales</taxon>
        <taxon>Streptosporangiaceae</taxon>
        <taxon>Nonomuraea</taxon>
    </lineage>
</organism>
<dbReference type="AlphaFoldDB" id="A0A1H6BH49"/>
<gene>
    <name evidence="2" type="ORF">SAMN05444920_103374</name>
</gene>
<evidence type="ECO:0000313" key="3">
    <source>
        <dbReference type="Proteomes" id="UP000236732"/>
    </source>
</evidence>
<name>A0A1H6BH49_9ACTN</name>
<dbReference type="Gene3D" id="3.90.1200.10">
    <property type="match status" value="1"/>
</dbReference>
<dbReference type="InterPro" id="IPR011009">
    <property type="entry name" value="Kinase-like_dom_sf"/>
</dbReference>
<accession>A0A1H6BH49</accession>
<dbReference type="InterPro" id="IPR002575">
    <property type="entry name" value="Aminoglycoside_PTrfase"/>
</dbReference>
<keyword evidence="2" id="KW-0808">Transferase</keyword>
<dbReference type="SUPFAM" id="SSF56112">
    <property type="entry name" value="Protein kinase-like (PK-like)"/>
    <property type="match status" value="1"/>
</dbReference>
<dbReference type="GO" id="GO:0016740">
    <property type="term" value="F:transferase activity"/>
    <property type="evidence" value="ECO:0007669"/>
    <property type="project" value="UniProtKB-KW"/>
</dbReference>
<feature type="domain" description="Aminoglycoside phosphotransferase" evidence="1">
    <location>
        <begin position="55"/>
        <end position="247"/>
    </location>
</feature>
<dbReference type="Pfam" id="PF01636">
    <property type="entry name" value="APH"/>
    <property type="match status" value="1"/>
</dbReference>
<evidence type="ECO:0000313" key="2">
    <source>
        <dbReference type="EMBL" id="SEG59556.1"/>
    </source>
</evidence>
<sequence>MSPHSPGAAVRAVLAVAAEHGLPVDDPVVLNDSFNLRVHLRPAPIVARVPTVTALARPRPAEALERELNVVSFLHGAGAPVVPPSDLLPAGPHVRDGVAVSFWAYAEHDPAHVVTPDVAGRMLAELHEALRAYPGELPYLEPVLNEPARLMESLDGVLDGVLDAGELARLREAHAELAERLSKEAGTQAVHGDAHPGNLLATPAGLLWNDFEETMAAPVGWDLACLLRSRMLDGRAAVRAYGADPGELRTFLAARGLQGTVWVLVRTLRFPEEAASARAALEAWLRDPSGERRA</sequence>
<dbReference type="RefSeq" id="WP_103956058.1">
    <property type="nucleotide sequence ID" value="NZ_FNVT01000003.1"/>
</dbReference>
<reference evidence="2 3" key="1">
    <citation type="submission" date="2016-10" db="EMBL/GenBank/DDBJ databases">
        <authorList>
            <person name="de Groot N.N."/>
        </authorList>
    </citation>
    <scope>NUCLEOTIDE SEQUENCE [LARGE SCALE GENOMIC DNA]</scope>
    <source>
        <strain evidence="2 3">CGMCC 4.7037</strain>
    </source>
</reference>
<evidence type="ECO:0000259" key="1">
    <source>
        <dbReference type="Pfam" id="PF01636"/>
    </source>
</evidence>